<name>A0A2C9XQY8_9ENTE</name>
<evidence type="ECO:0000256" key="4">
    <source>
        <dbReference type="ARBA" id="ARBA00022989"/>
    </source>
</evidence>
<evidence type="ECO:0000256" key="2">
    <source>
        <dbReference type="ARBA" id="ARBA00022475"/>
    </source>
</evidence>
<dbReference type="GO" id="GO:0005886">
    <property type="term" value="C:plasma membrane"/>
    <property type="evidence" value="ECO:0007669"/>
    <property type="project" value="UniProtKB-SubCell"/>
</dbReference>
<protein>
    <recommendedName>
        <fullName evidence="7">Cardiolipin synthase N-terminal domain-containing protein</fullName>
    </recommendedName>
</protein>
<dbReference type="AlphaFoldDB" id="A0A2C9XQY8"/>
<accession>A0A2C9XQY8</accession>
<evidence type="ECO:0000259" key="7">
    <source>
        <dbReference type="Pfam" id="PF13396"/>
    </source>
</evidence>
<organism evidence="8 9">
    <name type="scientific">Candidatus Enterococcus wittei</name>
    <dbReference type="NCBI Taxonomy" id="1987383"/>
    <lineage>
        <taxon>Bacteria</taxon>
        <taxon>Bacillati</taxon>
        <taxon>Bacillota</taxon>
        <taxon>Bacilli</taxon>
        <taxon>Lactobacillales</taxon>
        <taxon>Enterococcaceae</taxon>
        <taxon>Enterococcus</taxon>
    </lineage>
</organism>
<feature type="transmembrane region" description="Helical" evidence="6">
    <location>
        <begin position="43"/>
        <end position="62"/>
    </location>
</feature>
<reference evidence="8 9" key="1">
    <citation type="submission" date="2017-05" db="EMBL/GenBank/DDBJ databases">
        <title>The Genome Sequence of Enterococcus sp. 10A9_DIV0425.</title>
        <authorList>
            <consortium name="The Broad Institute Genomics Platform"/>
            <consortium name="The Broad Institute Genomic Center for Infectious Diseases"/>
            <person name="Earl A."/>
            <person name="Manson A."/>
            <person name="Schwartman J."/>
            <person name="Gilmore M."/>
            <person name="Abouelleil A."/>
            <person name="Cao P."/>
            <person name="Chapman S."/>
            <person name="Cusick C."/>
            <person name="Shea T."/>
            <person name="Young S."/>
            <person name="Neafsey D."/>
            <person name="Nusbaum C."/>
            <person name="Birren B."/>
        </authorList>
    </citation>
    <scope>NUCLEOTIDE SEQUENCE [LARGE SCALE GENOMIC DNA]</scope>
    <source>
        <strain evidence="8 9">10A9_DIV0425</strain>
    </source>
</reference>
<dbReference type="Proteomes" id="UP000194933">
    <property type="component" value="Unassembled WGS sequence"/>
</dbReference>
<keyword evidence="4 6" id="KW-1133">Transmembrane helix</keyword>
<evidence type="ECO:0000313" key="9">
    <source>
        <dbReference type="Proteomes" id="UP000194933"/>
    </source>
</evidence>
<evidence type="ECO:0000256" key="3">
    <source>
        <dbReference type="ARBA" id="ARBA00022692"/>
    </source>
</evidence>
<evidence type="ECO:0000256" key="1">
    <source>
        <dbReference type="ARBA" id="ARBA00004651"/>
    </source>
</evidence>
<comment type="caution">
    <text evidence="8">The sequence shown here is derived from an EMBL/GenBank/DDBJ whole genome shotgun (WGS) entry which is preliminary data.</text>
</comment>
<dbReference type="EMBL" id="NGMO01000001">
    <property type="protein sequence ID" value="OTP12603.1"/>
    <property type="molecule type" value="Genomic_DNA"/>
</dbReference>
<comment type="subcellular location">
    <subcellularLocation>
        <location evidence="1">Cell membrane</location>
        <topology evidence="1">Multi-pass membrane protein</topology>
    </subcellularLocation>
</comment>
<dbReference type="STRING" id="1987383.A5844_000836"/>
<feature type="domain" description="Cardiolipin synthase N-terminal" evidence="7">
    <location>
        <begin position="21"/>
        <end position="64"/>
    </location>
</feature>
<keyword evidence="2" id="KW-1003">Cell membrane</keyword>
<evidence type="ECO:0000256" key="5">
    <source>
        <dbReference type="ARBA" id="ARBA00023136"/>
    </source>
</evidence>
<dbReference type="RefSeq" id="WP_086284015.1">
    <property type="nucleotide sequence ID" value="NZ_NGMO01000001.1"/>
</dbReference>
<sequence>MSDLIKEYLPFLIPLIIIQFVLMIAAVIHIIRHDKFRFGNKALWIIISVFLNIIGPVLYFTIGRSDD</sequence>
<gene>
    <name evidence="8" type="ORF">A5844_000836</name>
</gene>
<keyword evidence="3 6" id="KW-0812">Transmembrane</keyword>
<keyword evidence="9" id="KW-1185">Reference proteome</keyword>
<dbReference type="InterPro" id="IPR027379">
    <property type="entry name" value="CLS_N"/>
</dbReference>
<feature type="transmembrane region" description="Helical" evidence="6">
    <location>
        <begin position="12"/>
        <end position="31"/>
    </location>
</feature>
<proteinExistence type="predicted"/>
<dbReference type="Pfam" id="PF13396">
    <property type="entry name" value="PLDc_N"/>
    <property type="match status" value="1"/>
</dbReference>
<evidence type="ECO:0000313" key="8">
    <source>
        <dbReference type="EMBL" id="OTP12603.1"/>
    </source>
</evidence>
<keyword evidence="5 6" id="KW-0472">Membrane</keyword>
<evidence type="ECO:0000256" key="6">
    <source>
        <dbReference type="SAM" id="Phobius"/>
    </source>
</evidence>